<dbReference type="EMBL" id="DWWT01000003">
    <property type="protein sequence ID" value="HJC04827.1"/>
    <property type="molecule type" value="Genomic_DNA"/>
</dbReference>
<reference evidence="1" key="2">
    <citation type="submission" date="2021-04" db="EMBL/GenBank/DDBJ databases">
        <authorList>
            <person name="Gilroy R."/>
        </authorList>
    </citation>
    <scope>NUCLEOTIDE SEQUENCE</scope>
    <source>
        <strain evidence="1">CHK180-15479</strain>
    </source>
</reference>
<sequence length="140" mass="14796">MQKIVVIDGQGGRMGKTVIEQLLKRLPNLEIYGIGTNSIATAALLKAGAAHGATGENPILVNSADADIIIGPIGIVIANSLLGEITPSIAVAIGSSRAYKILIPVNRCNHFIAGCQEATLTSYISIVCDEVERRCRDENR</sequence>
<dbReference type="Pfam" id="PF12953">
    <property type="entry name" value="DUF3842"/>
    <property type="match status" value="1"/>
</dbReference>
<evidence type="ECO:0000313" key="2">
    <source>
        <dbReference type="Proteomes" id="UP000823910"/>
    </source>
</evidence>
<evidence type="ECO:0000313" key="1">
    <source>
        <dbReference type="EMBL" id="HJC04827.1"/>
    </source>
</evidence>
<comment type="caution">
    <text evidence="1">The sequence shown here is derived from an EMBL/GenBank/DDBJ whole genome shotgun (WGS) entry which is preliminary data.</text>
</comment>
<protein>
    <submittedName>
        <fullName evidence="1">DUF3842 family protein</fullName>
    </submittedName>
</protein>
<organism evidence="1 2">
    <name type="scientific">Candidatus Enterocloster excrementipullorum</name>
    <dbReference type="NCBI Taxonomy" id="2838559"/>
    <lineage>
        <taxon>Bacteria</taxon>
        <taxon>Bacillati</taxon>
        <taxon>Bacillota</taxon>
        <taxon>Clostridia</taxon>
        <taxon>Lachnospirales</taxon>
        <taxon>Lachnospiraceae</taxon>
        <taxon>Enterocloster</taxon>
    </lineage>
</organism>
<proteinExistence type="predicted"/>
<dbReference type="Proteomes" id="UP000823910">
    <property type="component" value="Unassembled WGS sequence"/>
</dbReference>
<accession>A0A9D2MXW8</accession>
<dbReference type="AlphaFoldDB" id="A0A9D2MXW8"/>
<name>A0A9D2MXW8_9FIRM</name>
<reference evidence="1" key="1">
    <citation type="journal article" date="2021" name="PeerJ">
        <title>Extensive microbial diversity within the chicken gut microbiome revealed by metagenomics and culture.</title>
        <authorList>
            <person name="Gilroy R."/>
            <person name="Ravi A."/>
            <person name="Getino M."/>
            <person name="Pursley I."/>
            <person name="Horton D.L."/>
            <person name="Alikhan N.F."/>
            <person name="Baker D."/>
            <person name="Gharbi K."/>
            <person name="Hall N."/>
            <person name="Watson M."/>
            <person name="Adriaenssens E.M."/>
            <person name="Foster-Nyarko E."/>
            <person name="Jarju S."/>
            <person name="Secka A."/>
            <person name="Antonio M."/>
            <person name="Oren A."/>
            <person name="Chaudhuri R.R."/>
            <person name="La Ragione R."/>
            <person name="Hildebrand F."/>
            <person name="Pallen M.J."/>
        </authorList>
    </citation>
    <scope>NUCLEOTIDE SEQUENCE</scope>
    <source>
        <strain evidence="1">CHK180-15479</strain>
    </source>
</reference>
<dbReference type="InterPro" id="IPR024208">
    <property type="entry name" value="DUF3842"/>
</dbReference>
<gene>
    <name evidence="1" type="ORF">H9704_01485</name>
</gene>